<evidence type="ECO:0000313" key="3">
    <source>
        <dbReference type="EMBL" id="GEO41495.1"/>
    </source>
</evidence>
<dbReference type="OrthoDB" id="8449859at2"/>
<proteinExistence type="predicted"/>
<feature type="chain" id="PRO_5021722011" evidence="2">
    <location>
        <begin position="31"/>
        <end position="116"/>
    </location>
</feature>
<comment type="caution">
    <text evidence="3">The sequence shown here is derived from an EMBL/GenBank/DDBJ whole genome shotgun (WGS) entry which is preliminary data.</text>
</comment>
<protein>
    <submittedName>
        <fullName evidence="3">Uncharacterized protein</fullName>
    </submittedName>
</protein>
<feature type="signal peptide" evidence="2">
    <location>
        <begin position="1"/>
        <end position="30"/>
    </location>
</feature>
<feature type="region of interest" description="Disordered" evidence="1">
    <location>
        <begin position="97"/>
        <end position="116"/>
    </location>
</feature>
<dbReference type="RefSeq" id="WP_044432478.1">
    <property type="nucleotide sequence ID" value="NZ_BJYZ01000028.1"/>
</dbReference>
<sequence>MNNPLGVAMRVRLLVASASLLLMSVLPAAADWDRHRGWDRGGRHYQADGLKRACNYGDRRACIQLGEVIGRHREARRQQEWRRDRFAMPDRYYEERSRYYRPPPPPPGFSWRFESR</sequence>
<accession>A0A512DYF8</accession>
<keyword evidence="2" id="KW-0732">Signal</keyword>
<evidence type="ECO:0000313" key="4">
    <source>
        <dbReference type="Proteomes" id="UP000321523"/>
    </source>
</evidence>
<dbReference type="EMBL" id="BJYZ01000028">
    <property type="protein sequence ID" value="GEO41495.1"/>
    <property type="molecule type" value="Genomic_DNA"/>
</dbReference>
<evidence type="ECO:0000256" key="2">
    <source>
        <dbReference type="SAM" id="SignalP"/>
    </source>
</evidence>
<evidence type="ECO:0000256" key="1">
    <source>
        <dbReference type="SAM" id="MobiDB-lite"/>
    </source>
</evidence>
<dbReference type="AlphaFoldDB" id="A0A512DYF8"/>
<gene>
    <name evidence="3" type="ORF">SAE02_56430</name>
</gene>
<dbReference type="Proteomes" id="UP000321523">
    <property type="component" value="Unassembled WGS sequence"/>
</dbReference>
<keyword evidence="4" id="KW-1185">Reference proteome</keyword>
<organism evidence="3 4">
    <name type="scientific">Skermanella aerolata</name>
    <dbReference type="NCBI Taxonomy" id="393310"/>
    <lineage>
        <taxon>Bacteria</taxon>
        <taxon>Pseudomonadati</taxon>
        <taxon>Pseudomonadota</taxon>
        <taxon>Alphaproteobacteria</taxon>
        <taxon>Rhodospirillales</taxon>
        <taxon>Azospirillaceae</taxon>
        <taxon>Skermanella</taxon>
    </lineage>
</organism>
<name>A0A512DYF8_9PROT</name>
<reference evidence="3 4" key="1">
    <citation type="submission" date="2019-07" db="EMBL/GenBank/DDBJ databases">
        <title>Whole genome shotgun sequence of Skermanella aerolata NBRC 106429.</title>
        <authorList>
            <person name="Hosoyama A."/>
            <person name="Uohara A."/>
            <person name="Ohji S."/>
            <person name="Ichikawa N."/>
        </authorList>
    </citation>
    <scope>NUCLEOTIDE SEQUENCE [LARGE SCALE GENOMIC DNA]</scope>
    <source>
        <strain evidence="3 4">NBRC 106429</strain>
    </source>
</reference>